<accession>A0A4V2DZQ3</accession>
<dbReference type="InterPro" id="IPR008949">
    <property type="entry name" value="Isoprenoid_synthase_dom_sf"/>
</dbReference>
<dbReference type="PANTHER" id="PTHR12001:SF69">
    <property type="entry name" value="ALL TRANS-POLYPRENYL-DIPHOSPHATE SYNTHASE PDSS1"/>
    <property type="match status" value="1"/>
</dbReference>
<evidence type="ECO:0000256" key="2">
    <source>
        <dbReference type="ARBA" id="ARBA00006706"/>
    </source>
</evidence>
<evidence type="ECO:0000313" key="7">
    <source>
        <dbReference type="EMBL" id="RZI45857.1"/>
    </source>
</evidence>
<dbReference type="CDD" id="cd00685">
    <property type="entry name" value="Trans_IPPS_HT"/>
    <property type="match status" value="1"/>
</dbReference>
<dbReference type="AlphaFoldDB" id="A0A4V2DZQ3"/>
<gene>
    <name evidence="7" type="ORF">EQU50_05335</name>
</gene>
<evidence type="ECO:0000256" key="1">
    <source>
        <dbReference type="ARBA" id="ARBA00001946"/>
    </source>
</evidence>
<sequence length="327" mass="36069">MSAVSALISHSAIVHLHNLLADDMQRVNQATLGHAQSKVGLVEKVAQHLLCSGGKRLRPLLTIACSHLFRDQPGYAVQLAAAVELIHSATLLHDDVIDESDLRRGQATANRLWGNVPSILVGDFLFSKAFQLMVEAENQKVLEVLSKASTRIAEGEVLQLELLGDLNLSLENYLEIVGAKTASLFAAACQVGGMIVDMPVWLEDDLYQFGYNLGIAFQITDDILDYGPGGEKLGKSVGNDFFEGKVTLPVLLMCQNPDFFPVWESWFDQPSRNEDDFKAAQNLLQGQNMLETCYEYTKPFTEKALHHLSKMPAGVMRDALNALISWI</sequence>
<keyword evidence="3 6" id="KW-0808">Transferase</keyword>
<dbReference type="PANTHER" id="PTHR12001">
    <property type="entry name" value="GERANYLGERANYL PYROPHOSPHATE SYNTHASE"/>
    <property type="match status" value="1"/>
</dbReference>
<comment type="cofactor">
    <cofactor evidence="1">
        <name>Mg(2+)</name>
        <dbReference type="ChEBI" id="CHEBI:18420"/>
    </cofactor>
</comment>
<dbReference type="InterPro" id="IPR000092">
    <property type="entry name" value="Polyprenyl_synt"/>
</dbReference>
<dbReference type="InterPro" id="IPR033749">
    <property type="entry name" value="Polyprenyl_synt_CS"/>
</dbReference>
<keyword evidence="5" id="KW-0460">Magnesium</keyword>
<evidence type="ECO:0000256" key="6">
    <source>
        <dbReference type="RuleBase" id="RU004466"/>
    </source>
</evidence>
<dbReference type="PROSITE" id="PS00444">
    <property type="entry name" value="POLYPRENYL_SYNTHASE_2"/>
    <property type="match status" value="1"/>
</dbReference>
<dbReference type="RefSeq" id="WP_130154109.1">
    <property type="nucleotide sequence ID" value="NZ_SCFB01000006.1"/>
</dbReference>
<dbReference type="PROSITE" id="PS00723">
    <property type="entry name" value="POLYPRENYL_SYNTHASE_1"/>
    <property type="match status" value="1"/>
</dbReference>
<protein>
    <submittedName>
        <fullName evidence="7">Polyprenyl synthetase family protein</fullName>
    </submittedName>
</protein>
<dbReference type="EMBL" id="SCFB01000006">
    <property type="protein sequence ID" value="RZI45857.1"/>
    <property type="molecule type" value="Genomic_DNA"/>
</dbReference>
<evidence type="ECO:0000256" key="3">
    <source>
        <dbReference type="ARBA" id="ARBA00022679"/>
    </source>
</evidence>
<dbReference type="GO" id="GO:0008299">
    <property type="term" value="P:isoprenoid biosynthetic process"/>
    <property type="evidence" value="ECO:0007669"/>
    <property type="project" value="InterPro"/>
</dbReference>
<dbReference type="SFLD" id="SFLDS00005">
    <property type="entry name" value="Isoprenoid_Synthase_Type_I"/>
    <property type="match status" value="1"/>
</dbReference>
<reference evidence="7 8" key="1">
    <citation type="submission" date="2018-10" db="EMBL/GenBank/DDBJ databases">
        <title>An updated phylogeny of the Alphaproteobacteria reveals that the parasitic Rickettsiales and Holosporales have independent origins.</title>
        <authorList>
            <person name="Munoz-Gomez S.A."/>
            <person name="Hess S."/>
            <person name="Burger G."/>
            <person name="Lang B.F."/>
            <person name="Susko E."/>
            <person name="Slamovits C.H."/>
            <person name="Roger A.J."/>
        </authorList>
    </citation>
    <scope>NUCLEOTIDE SEQUENCE [LARGE SCALE GENOMIC DNA]</scope>
    <source>
        <strain evidence="7">HOLO01</strain>
    </source>
</reference>
<organism evidence="7 8">
    <name type="scientific">Candidatus Finniella inopinata</name>
    <dbReference type="NCBI Taxonomy" id="1696036"/>
    <lineage>
        <taxon>Bacteria</taxon>
        <taxon>Pseudomonadati</taxon>
        <taxon>Pseudomonadota</taxon>
        <taxon>Alphaproteobacteria</taxon>
        <taxon>Holosporales</taxon>
        <taxon>Candidatus Paracaedibacteraceae</taxon>
        <taxon>Candidatus Finniella</taxon>
    </lineage>
</organism>
<evidence type="ECO:0000256" key="4">
    <source>
        <dbReference type="ARBA" id="ARBA00022723"/>
    </source>
</evidence>
<dbReference type="Pfam" id="PF00348">
    <property type="entry name" value="polyprenyl_synt"/>
    <property type="match status" value="1"/>
</dbReference>
<dbReference type="GO" id="GO:0004659">
    <property type="term" value="F:prenyltransferase activity"/>
    <property type="evidence" value="ECO:0007669"/>
    <property type="project" value="InterPro"/>
</dbReference>
<comment type="caution">
    <text evidence="7">The sequence shown here is derived from an EMBL/GenBank/DDBJ whole genome shotgun (WGS) entry which is preliminary data.</text>
</comment>
<dbReference type="SUPFAM" id="SSF48576">
    <property type="entry name" value="Terpenoid synthases"/>
    <property type="match status" value="1"/>
</dbReference>
<dbReference type="OrthoDB" id="9805316at2"/>
<dbReference type="Gene3D" id="1.10.600.10">
    <property type="entry name" value="Farnesyl Diphosphate Synthase"/>
    <property type="match status" value="1"/>
</dbReference>
<evidence type="ECO:0000256" key="5">
    <source>
        <dbReference type="ARBA" id="ARBA00022842"/>
    </source>
</evidence>
<evidence type="ECO:0000313" key="8">
    <source>
        <dbReference type="Proteomes" id="UP000293550"/>
    </source>
</evidence>
<keyword evidence="8" id="KW-1185">Reference proteome</keyword>
<proteinExistence type="inferred from homology"/>
<name>A0A4V2DZQ3_9PROT</name>
<keyword evidence="4" id="KW-0479">Metal-binding</keyword>
<dbReference type="Proteomes" id="UP000293550">
    <property type="component" value="Unassembled WGS sequence"/>
</dbReference>
<dbReference type="GO" id="GO:0046872">
    <property type="term" value="F:metal ion binding"/>
    <property type="evidence" value="ECO:0007669"/>
    <property type="project" value="UniProtKB-KW"/>
</dbReference>
<comment type="similarity">
    <text evidence="2 6">Belongs to the FPP/GGPP synthase family.</text>
</comment>